<gene>
    <name evidence="1" type="ORF">K3G42_022459</name>
</gene>
<dbReference type="Proteomes" id="UP000827872">
    <property type="component" value="Linkage Group LG06"/>
</dbReference>
<proteinExistence type="predicted"/>
<organism evidence="1 2">
    <name type="scientific">Sphaerodactylus townsendi</name>
    <dbReference type="NCBI Taxonomy" id="933632"/>
    <lineage>
        <taxon>Eukaryota</taxon>
        <taxon>Metazoa</taxon>
        <taxon>Chordata</taxon>
        <taxon>Craniata</taxon>
        <taxon>Vertebrata</taxon>
        <taxon>Euteleostomi</taxon>
        <taxon>Lepidosauria</taxon>
        <taxon>Squamata</taxon>
        <taxon>Bifurcata</taxon>
        <taxon>Gekkota</taxon>
        <taxon>Sphaerodactylidae</taxon>
        <taxon>Sphaerodactylus</taxon>
    </lineage>
</organism>
<evidence type="ECO:0000313" key="2">
    <source>
        <dbReference type="Proteomes" id="UP000827872"/>
    </source>
</evidence>
<name>A0ACB8FQ98_9SAUR</name>
<evidence type="ECO:0000313" key="1">
    <source>
        <dbReference type="EMBL" id="KAH8007452.1"/>
    </source>
</evidence>
<comment type="caution">
    <text evidence="1">The sequence shown here is derived from an EMBL/GenBank/DDBJ whole genome shotgun (WGS) entry which is preliminary data.</text>
</comment>
<dbReference type="EMBL" id="CM037619">
    <property type="protein sequence ID" value="KAH8007452.1"/>
    <property type="molecule type" value="Genomic_DNA"/>
</dbReference>
<accession>A0ACB8FQ98</accession>
<keyword evidence="2" id="KW-1185">Reference proteome</keyword>
<sequence length="161" mass="16680">MGGGQGLDLHSGGCSLLGILASLPCVGLAGGMACGGGKRRADEMPNSTNTYVQSGLPNTASGTMVPLPAPLTTGTDNHPQGALPQHPGFAAASGACQLHGQAEVTAHAPAQPLHTKPHCRLRIKLKLSQPAIYIEQMPPFQKLSKANLVPLLTNYEYKPIN</sequence>
<reference evidence="1" key="1">
    <citation type="submission" date="2021-08" db="EMBL/GenBank/DDBJ databases">
        <title>The first chromosome-level gecko genome reveals the dynamic sex chromosomes of Neotropical dwarf geckos (Sphaerodactylidae: Sphaerodactylus).</title>
        <authorList>
            <person name="Pinto B.J."/>
            <person name="Keating S.E."/>
            <person name="Gamble T."/>
        </authorList>
    </citation>
    <scope>NUCLEOTIDE SEQUENCE</scope>
    <source>
        <strain evidence="1">TG3544</strain>
    </source>
</reference>
<protein>
    <submittedName>
        <fullName evidence="1">Uncharacterized protein</fullName>
    </submittedName>
</protein>